<evidence type="ECO:0000256" key="1">
    <source>
        <dbReference type="SAM" id="MobiDB-lite"/>
    </source>
</evidence>
<feature type="signal peptide" evidence="2">
    <location>
        <begin position="1"/>
        <end position="24"/>
    </location>
</feature>
<reference evidence="3 4" key="1">
    <citation type="submission" date="2018-03" db="EMBL/GenBank/DDBJ databases">
        <authorList>
            <person name="Nguyen K."/>
            <person name="Fouts D."/>
            <person name="Sutton G."/>
        </authorList>
    </citation>
    <scope>NUCLEOTIDE SEQUENCE [LARGE SCALE GENOMIC DNA]</scope>
    <source>
        <strain evidence="3 4">AU3578</strain>
    </source>
</reference>
<dbReference type="EMBL" id="PVHK01000116">
    <property type="protein sequence ID" value="PRH41370.1"/>
    <property type="molecule type" value="Genomic_DNA"/>
</dbReference>
<gene>
    <name evidence="3" type="ORF">C6T65_16005</name>
</gene>
<organism evidence="3 4">
    <name type="scientific">Burkholderia vietnamiensis</name>
    <dbReference type="NCBI Taxonomy" id="60552"/>
    <lineage>
        <taxon>Bacteria</taxon>
        <taxon>Pseudomonadati</taxon>
        <taxon>Pseudomonadota</taxon>
        <taxon>Betaproteobacteria</taxon>
        <taxon>Burkholderiales</taxon>
        <taxon>Burkholderiaceae</taxon>
        <taxon>Burkholderia</taxon>
        <taxon>Burkholderia cepacia complex</taxon>
    </lineage>
</organism>
<accession>A0AA45BC77</accession>
<protein>
    <submittedName>
        <fullName evidence="3">Pentapeptide MXKDX repeat protein</fullName>
    </submittedName>
</protein>
<feature type="region of interest" description="Disordered" evidence="1">
    <location>
        <begin position="52"/>
        <end position="73"/>
    </location>
</feature>
<evidence type="ECO:0000256" key="2">
    <source>
        <dbReference type="SAM" id="SignalP"/>
    </source>
</evidence>
<dbReference type="AlphaFoldDB" id="A0AA45BC77"/>
<keyword evidence="2" id="KW-0732">Signal</keyword>
<evidence type="ECO:0000313" key="4">
    <source>
        <dbReference type="Proteomes" id="UP000237632"/>
    </source>
</evidence>
<comment type="caution">
    <text evidence="3">The sequence shown here is derived from an EMBL/GenBank/DDBJ whole genome shotgun (WGS) entry which is preliminary data.</text>
</comment>
<dbReference type="Proteomes" id="UP000237632">
    <property type="component" value="Unassembled WGS sequence"/>
</dbReference>
<sequence>MKNLIIAACSAGLLMAGGATFAQASGVMSNNAMSSETLAASGTMAKTPMKHQKKMMKKQDSGMGNHASGAKGY</sequence>
<evidence type="ECO:0000313" key="3">
    <source>
        <dbReference type="EMBL" id="PRH41370.1"/>
    </source>
</evidence>
<dbReference type="RefSeq" id="WP_027810694.1">
    <property type="nucleotide sequence ID" value="NZ_CADFFD010000025.1"/>
</dbReference>
<proteinExistence type="predicted"/>
<name>A0AA45BC77_BURVI</name>
<feature type="chain" id="PRO_5041331936" evidence="2">
    <location>
        <begin position="25"/>
        <end position="73"/>
    </location>
</feature>